<dbReference type="InterPro" id="IPR053781">
    <property type="entry name" value="F-box_AtFBL13-like"/>
</dbReference>
<dbReference type="SUPFAM" id="SSF81383">
    <property type="entry name" value="F-box domain"/>
    <property type="match status" value="1"/>
</dbReference>
<protein>
    <recommendedName>
        <fullName evidence="1">F-box domain-containing protein</fullName>
    </recommendedName>
</protein>
<comment type="caution">
    <text evidence="2">The sequence shown here is derived from an EMBL/GenBank/DDBJ whole genome shotgun (WGS) entry which is preliminary data.</text>
</comment>
<reference evidence="2 3" key="1">
    <citation type="journal article" date="2023" name="Plants (Basel)">
        <title>Bridging the Gap: Combining Genomics and Transcriptomics Approaches to Understand Stylosanthes scabra, an Orphan Legume from the Brazilian Caatinga.</title>
        <authorList>
            <person name="Ferreira-Neto J.R.C."/>
            <person name="da Silva M.D."/>
            <person name="Binneck E."/>
            <person name="de Melo N.F."/>
            <person name="da Silva R.H."/>
            <person name="de Melo A.L.T.M."/>
            <person name="Pandolfi V."/>
            <person name="Bustamante F.O."/>
            <person name="Brasileiro-Vidal A.C."/>
            <person name="Benko-Iseppon A.M."/>
        </authorList>
    </citation>
    <scope>NUCLEOTIDE SEQUENCE [LARGE SCALE GENOMIC DNA]</scope>
    <source>
        <tissue evidence="2">Leaves</tissue>
    </source>
</reference>
<dbReference type="EMBL" id="JASCZI010090664">
    <property type="protein sequence ID" value="MED6144442.1"/>
    <property type="molecule type" value="Genomic_DNA"/>
</dbReference>
<dbReference type="InterPro" id="IPR006566">
    <property type="entry name" value="FBD"/>
</dbReference>
<dbReference type="PROSITE" id="PS50181">
    <property type="entry name" value="FBOX"/>
    <property type="match status" value="1"/>
</dbReference>
<dbReference type="Proteomes" id="UP001341840">
    <property type="component" value="Unassembled WGS sequence"/>
</dbReference>
<name>A0ABU6T6V1_9FABA</name>
<gene>
    <name evidence="2" type="ORF">PIB30_015653</name>
</gene>
<dbReference type="SUPFAM" id="SSF52047">
    <property type="entry name" value="RNI-like"/>
    <property type="match status" value="1"/>
</dbReference>
<dbReference type="InterPro" id="IPR050232">
    <property type="entry name" value="FBL13/AtMIF1-like"/>
</dbReference>
<dbReference type="PANTHER" id="PTHR31900">
    <property type="entry name" value="F-BOX/RNI SUPERFAMILY PROTEIN-RELATED"/>
    <property type="match status" value="1"/>
</dbReference>
<evidence type="ECO:0000313" key="3">
    <source>
        <dbReference type="Proteomes" id="UP001341840"/>
    </source>
</evidence>
<dbReference type="PANTHER" id="PTHR31900:SF34">
    <property type="entry name" value="EMB|CAB62440.1-RELATED"/>
    <property type="match status" value="1"/>
</dbReference>
<dbReference type="SMART" id="SM00579">
    <property type="entry name" value="FBD"/>
    <property type="match status" value="1"/>
</dbReference>
<dbReference type="Gene3D" id="3.80.10.10">
    <property type="entry name" value="Ribonuclease Inhibitor"/>
    <property type="match status" value="1"/>
</dbReference>
<dbReference type="InterPro" id="IPR036047">
    <property type="entry name" value="F-box-like_dom_sf"/>
</dbReference>
<sequence>MDTLPDDILCHILSFLPTRTSMATSLLSRRWRYLWRNVQLLDLNDDFCFTNERSVLKAEHYFLDFLEAVVPRFDRVRKFRLSCQAGDYGDVYEYLFDWIDYAIRRVWQLHLSMKTDGENYFWRPSYMRCTWLLSLVLEGNIDILLEYLDPGRNLFFPSLKYLKLDITYVDLDRFLSGCPNLEFLCATFNEFTTEDYDYHPEAIRMPRELKSLILKEHCSHVITPEHLEIDTPSLECLYLSLRGGDYKQILVCDYPNMKKARLDISPKPSHVAWVPKLFLALCKTEFLALDRTTIQCLLRAPVLELPNFCNLIQLQVFFQGFESRLLIDLLHNCPKLQALLVGVYPTIDDYFNRSYQENGWTQPNSIPNCVISHLNHFEYWGCYNTAEENDFITYILQKGLVLKTMRIALYEPVKPELYEALSNIPRGSSMCRLEVV</sequence>
<dbReference type="Pfam" id="PF00646">
    <property type="entry name" value="F-box"/>
    <property type="match status" value="1"/>
</dbReference>
<dbReference type="InterPro" id="IPR001810">
    <property type="entry name" value="F-box_dom"/>
</dbReference>
<feature type="domain" description="F-box" evidence="1">
    <location>
        <begin position="1"/>
        <end position="34"/>
    </location>
</feature>
<dbReference type="CDD" id="cd22160">
    <property type="entry name" value="F-box_AtFBL13-like"/>
    <property type="match status" value="1"/>
</dbReference>
<accession>A0ABU6T6V1</accession>
<evidence type="ECO:0000313" key="2">
    <source>
        <dbReference type="EMBL" id="MED6144442.1"/>
    </source>
</evidence>
<dbReference type="InterPro" id="IPR032675">
    <property type="entry name" value="LRR_dom_sf"/>
</dbReference>
<dbReference type="SMART" id="SM00256">
    <property type="entry name" value="FBOX"/>
    <property type="match status" value="1"/>
</dbReference>
<proteinExistence type="predicted"/>
<organism evidence="2 3">
    <name type="scientific">Stylosanthes scabra</name>
    <dbReference type="NCBI Taxonomy" id="79078"/>
    <lineage>
        <taxon>Eukaryota</taxon>
        <taxon>Viridiplantae</taxon>
        <taxon>Streptophyta</taxon>
        <taxon>Embryophyta</taxon>
        <taxon>Tracheophyta</taxon>
        <taxon>Spermatophyta</taxon>
        <taxon>Magnoliopsida</taxon>
        <taxon>eudicotyledons</taxon>
        <taxon>Gunneridae</taxon>
        <taxon>Pentapetalae</taxon>
        <taxon>rosids</taxon>
        <taxon>fabids</taxon>
        <taxon>Fabales</taxon>
        <taxon>Fabaceae</taxon>
        <taxon>Papilionoideae</taxon>
        <taxon>50 kb inversion clade</taxon>
        <taxon>dalbergioids sensu lato</taxon>
        <taxon>Dalbergieae</taxon>
        <taxon>Pterocarpus clade</taxon>
        <taxon>Stylosanthes</taxon>
    </lineage>
</organism>
<keyword evidence="3" id="KW-1185">Reference proteome</keyword>
<dbReference type="Pfam" id="PF08387">
    <property type="entry name" value="FBD"/>
    <property type="match status" value="1"/>
</dbReference>
<evidence type="ECO:0000259" key="1">
    <source>
        <dbReference type="PROSITE" id="PS50181"/>
    </source>
</evidence>
<dbReference type="Gene3D" id="1.20.1280.50">
    <property type="match status" value="1"/>
</dbReference>